<evidence type="ECO:0000256" key="6">
    <source>
        <dbReference type="ARBA" id="ARBA00022692"/>
    </source>
</evidence>
<comment type="cofactor">
    <cofactor evidence="1 13">
        <name>heme</name>
        <dbReference type="ChEBI" id="CHEBI:30413"/>
    </cofactor>
</comment>
<dbReference type="AlphaFoldDB" id="A0A165QP81"/>
<comment type="subcellular location">
    <subcellularLocation>
        <location evidence="2">Membrane</location>
        <topology evidence="2">Single-pass membrane protein</topology>
    </subcellularLocation>
</comment>
<dbReference type="InterPro" id="IPR001128">
    <property type="entry name" value="Cyt_P450"/>
</dbReference>
<evidence type="ECO:0000256" key="7">
    <source>
        <dbReference type="ARBA" id="ARBA00022723"/>
    </source>
</evidence>
<keyword evidence="16" id="KW-1185">Reference proteome</keyword>
<dbReference type="PANTHER" id="PTHR46300">
    <property type="entry name" value="P450, PUTATIVE (EUROFUNG)-RELATED-RELATED"/>
    <property type="match status" value="1"/>
</dbReference>
<evidence type="ECO:0000256" key="3">
    <source>
        <dbReference type="ARBA" id="ARBA00005179"/>
    </source>
</evidence>
<keyword evidence="10 13" id="KW-0408">Iron</keyword>
<reference evidence="15 16" key="1">
    <citation type="journal article" date="2016" name="Mol. Biol. Evol.">
        <title>Comparative Genomics of Early-Diverging Mushroom-Forming Fungi Provides Insights into the Origins of Lignocellulose Decay Capabilities.</title>
        <authorList>
            <person name="Nagy L.G."/>
            <person name="Riley R."/>
            <person name="Tritt A."/>
            <person name="Adam C."/>
            <person name="Daum C."/>
            <person name="Floudas D."/>
            <person name="Sun H."/>
            <person name="Yadav J.S."/>
            <person name="Pangilinan J."/>
            <person name="Larsson K.H."/>
            <person name="Matsuura K."/>
            <person name="Barry K."/>
            <person name="Labutti K."/>
            <person name="Kuo R."/>
            <person name="Ohm R.A."/>
            <person name="Bhattacharya S.S."/>
            <person name="Shirouzu T."/>
            <person name="Yoshinaga Y."/>
            <person name="Martin F.M."/>
            <person name="Grigoriev I.V."/>
            <person name="Hibbett D.S."/>
        </authorList>
    </citation>
    <scope>NUCLEOTIDE SEQUENCE [LARGE SCALE GENOMIC DNA]</scope>
    <source>
        <strain evidence="15 16">L-15889</strain>
    </source>
</reference>
<organism evidence="15 16">
    <name type="scientific">Daedalea quercina L-15889</name>
    <dbReference type="NCBI Taxonomy" id="1314783"/>
    <lineage>
        <taxon>Eukaryota</taxon>
        <taxon>Fungi</taxon>
        <taxon>Dikarya</taxon>
        <taxon>Basidiomycota</taxon>
        <taxon>Agaricomycotina</taxon>
        <taxon>Agaricomycetes</taxon>
        <taxon>Polyporales</taxon>
        <taxon>Fomitopsis</taxon>
    </lineage>
</organism>
<dbReference type="GO" id="GO:0020037">
    <property type="term" value="F:heme binding"/>
    <property type="evidence" value="ECO:0007669"/>
    <property type="project" value="InterPro"/>
</dbReference>
<evidence type="ECO:0000256" key="9">
    <source>
        <dbReference type="ARBA" id="ARBA00023002"/>
    </source>
</evidence>
<evidence type="ECO:0000313" key="16">
    <source>
        <dbReference type="Proteomes" id="UP000076727"/>
    </source>
</evidence>
<evidence type="ECO:0000256" key="10">
    <source>
        <dbReference type="ARBA" id="ARBA00023004"/>
    </source>
</evidence>
<evidence type="ECO:0000256" key="12">
    <source>
        <dbReference type="ARBA" id="ARBA00023136"/>
    </source>
</evidence>
<evidence type="ECO:0000256" key="8">
    <source>
        <dbReference type="ARBA" id="ARBA00022989"/>
    </source>
</evidence>
<dbReference type="SUPFAM" id="SSF48264">
    <property type="entry name" value="Cytochrome P450"/>
    <property type="match status" value="1"/>
</dbReference>
<evidence type="ECO:0000256" key="2">
    <source>
        <dbReference type="ARBA" id="ARBA00004167"/>
    </source>
</evidence>
<proteinExistence type="inferred from homology"/>
<evidence type="ECO:0000256" key="11">
    <source>
        <dbReference type="ARBA" id="ARBA00023033"/>
    </source>
</evidence>
<comment type="similarity">
    <text evidence="4 14">Belongs to the cytochrome P450 family.</text>
</comment>
<keyword evidence="9 14" id="KW-0560">Oxidoreductase</keyword>
<keyword evidence="6" id="KW-0812">Transmembrane</keyword>
<sequence length="544" mass="60741">MTGVVISLLLVVLTFVFYTVWRSRDGYRNLPLPPGPSRLPFIGSAHKLPLRYQQQIFNDWRNVHGDIIYVQIFNKPAIVLNSVEAMEDLLNKRSGNSSDRPRTILITEIIGYTNNITVMPYSDQWRRQRRWFQTAIQSTSALQSYVPLQRRETVRLLAAFVDASQRHKNDQTGYQTGQEVFAGLKRYGGALMMDIAYGHSVLSLDDEFVVLSERAIAGIAEAGAAAASLIDFFPILRYIPAWLPGAHVMAKAAAVRKLTRQMIDAPYERVHASLNQGTARPCFLTTLLDECTVDGVISDYDKEDVKGAASLVYAGTYPAFRNLCSHLKNYIAGTDTTATALTSSMLALVLYPDAQRKAQEEIDAVVGTERLPEFEDRALLPYVEALVKEVLRWNPPAPLAIPHKVAEEDKCGSYAIPAGTMIIPNIWAVMRDPMIYADPDTFRPERFTSASPERDPRNYVFGFGRRICPGQAFADSSSWLAIARILATFDVTKAHDPATGAEIAFEPEFISGMISHVLPFPFEVKPRSNRAVGLIRELQSEYAE</sequence>
<dbReference type="GO" id="GO:0005506">
    <property type="term" value="F:iron ion binding"/>
    <property type="evidence" value="ECO:0007669"/>
    <property type="project" value="InterPro"/>
</dbReference>
<gene>
    <name evidence="15" type="ORF">DAEQUDRAFT_726412</name>
</gene>
<dbReference type="GO" id="GO:0016705">
    <property type="term" value="F:oxidoreductase activity, acting on paired donors, with incorporation or reduction of molecular oxygen"/>
    <property type="evidence" value="ECO:0007669"/>
    <property type="project" value="InterPro"/>
</dbReference>
<keyword evidence="5 13" id="KW-0349">Heme</keyword>
<dbReference type="PROSITE" id="PS00086">
    <property type="entry name" value="CYTOCHROME_P450"/>
    <property type="match status" value="1"/>
</dbReference>
<comment type="pathway">
    <text evidence="3">Secondary metabolite biosynthesis.</text>
</comment>
<feature type="binding site" description="axial binding residue" evidence="13">
    <location>
        <position position="468"/>
    </location>
    <ligand>
        <name>heme</name>
        <dbReference type="ChEBI" id="CHEBI:30413"/>
    </ligand>
    <ligandPart>
        <name>Fe</name>
        <dbReference type="ChEBI" id="CHEBI:18248"/>
    </ligandPart>
</feature>
<dbReference type="GO" id="GO:0004497">
    <property type="term" value="F:monooxygenase activity"/>
    <property type="evidence" value="ECO:0007669"/>
    <property type="project" value="UniProtKB-KW"/>
</dbReference>
<dbReference type="STRING" id="1314783.A0A165QP81"/>
<accession>A0A165QP81</accession>
<dbReference type="PANTHER" id="PTHR46300:SF7">
    <property type="entry name" value="P450, PUTATIVE (EUROFUNG)-RELATED"/>
    <property type="match status" value="1"/>
</dbReference>
<keyword evidence="11 14" id="KW-0503">Monooxygenase</keyword>
<dbReference type="Proteomes" id="UP000076727">
    <property type="component" value="Unassembled WGS sequence"/>
</dbReference>
<dbReference type="GO" id="GO:0016020">
    <property type="term" value="C:membrane"/>
    <property type="evidence" value="ECO:0007669"/>
    <property type="project" value="UniProtKB-SubCell"/>
</dbReference>
<evidence type="ECO:0000256" key="1">
    <source>
        <dbReference type="ARBA" id="ARBA00001971"/>
    </source>
</evidence>
<dbReference type="Gene3D" id="1.10.630.10">
    <property type="entry name" value="Cytochrome P450"/>
    <property type="match status" value="1"/>
</dbReference>
<evidence type="ECO:0000313" key="15">
    <source>
        <dbReference type="EMBL" id="KZT69742.1"/>
    </source>
</evidence>
<dbReference type="OrthoDB" id="2779028at2759"/>
<dbReference type="Pfam" id="PF00067">
    <property type="entry name" value="p450"/>
    <property type="match status" value="1"/>
</dbReference>
<dbReference type="PRINTS" id="PR00463">
    <property type="entry name" value="EP450I"/>
</dbReference>
<dbReference type="InterPro" id="IPR036396">
    <property type="entry name" value="Cyt_P450_sf"/>
</dbReference>
<evidence type="ECO:0000256" key="14">
    <source>
        <dbReference type="RuleBase" id="RU000461"/>
    </source>
</evidence>
<keyword evidence="8" id="KW-1133">Transmembrane helix</keyword>
<name>A0A165QP81_9APHY</name>
<dbReference type="CDD" id="cd11065">
    <property type="entry name" value="CYP64-like"/>
    <property type="match status" value="1"/>
</dbReference>
<keyword evidence="7 13" id="KW-0479">Metal-binding</keyword>
<protein>
    <submittedName>
        <fullName evidence="15">Cytochrome P450</fullName>
    </submittedName>
</protein>
<dbReference type="InterPro" id="IPR050364">
    <property type="entry name" value="Cytochrome_P450_fung"/>
</dbReference>
<dbReference type="EMBL" id="KV429056">
    <property type="protein sequence ID" value="KZT69742.1"/>
    <property type="molecule type" value="Genomic_DNA"/>
</dbReference>
<evidence type="ECO:0000256" key="5">
    <source>
        <dbReference type="ARBA" id="ARBA00022617"/>
    </source>
</evidence>
<keyword evidence="12" id="KW-0472">Membrane</keyword>
<dbReference type="InterPro" id="IPR002401">
    <property type="entry name" value="Cyt_P450_E_grp-I"/>
</dbReference>
<evidence type="ECO:0000256" key="4">
    <source>
        <dbReference type="ARBA" id="ARBA00010617"/>
    </source>
</evidence>
<dbReference type="PRINTS" id="PR00385">
    <property type="entry name" value="P450"/>
</dbReference>
<dbReference type="InterPro" id="IPR017972">
    <property type="entry name" value="Cyt_P450_CS"/>
</dbReference>
<evidence type="ECO:0000256" key="13">
    <source>
        <dbReference type="PIRSR" id="PIRSR602401-1"/>
    </source>
</evidence>